<comment type="caution">
    <text evidence="3">The sequence shown here is derived from an EMBL/GenBank/DDBJ whole genome shotgun (WGS) entry which is preliminary data.</text>
</comment>
<proteinExistence type="predicted"/>
<feature type="transmembrane region" description="Helical" evidence="2">
    <location>
        <begin position="286"/>
        <end position="305"/>
    </location>
</feature>
<dbReference type="EMBL" id="JAGTJS010000005">
    <property type="protein sequence ID" value="KAH7267986.1"/>
    <property type="molecule type" value="Genomic_DNA"/>
</dbReference>
<keyword evidence="4" id="KW-1185">Reference proteome</keyword>
<feature type="transmembrane region" description="Helical" evidence="2">
    <location>
        <begin position="91"/>
        <end position="109"/>
    </location>
</feature>
<dbReference type="Proteomes" id="UP000736672">
    <property type="component" value="Unassembled WGS sequence"/>
</dbReference>
<accession>A0A9P9KT17</accession>
<reference evidence="3" key="1">
    <citation type="journal article" date="2021" name="Nat. Commun.">
        <title>Genetic determinants of endophytism in the Arabidopsis root mycobiome.</title>
        <authorList>
            <person name="Mesny F."/>
            <person name="Miyauchi S."/>
            <person name="Thiergart T."/>
            <person name="Pickel B."/>
            <person name="Atanasova L."/>
            <person name="Karlsson M."/>
            <person name="Huettel B."/>
            <person name="Barry K.W."/>
            <person name="Haridas S."/>
            <person name="Chen C."/>
            <person name="Bauer D."/>
            <person name="Andreopoulos W."/>
            <person name="Pangilinan J."/>
            <person name="LaButti K."/>
            <person name="Riley R."/>
            <person name="Lipzen A."/>
            <person name="Clum A."/>
            <person name="Drula E."/>
            <person name="Henrissat B."/>
            <person name="Kohler A."/>
            <person name="Grigoriev I.V."/>
            <person name="Martin F.M."/>
            <person name="Hacquard S."/>
        </authorList>
    </citation>
    <scope>NUCLEOTIDE SEQUENCE</scope>
    <source>
        <strain evidence="3">FSSC 5 MPI-SDFR-AT-0091</strain>
    </source>
</reference>
<feature type="transmembrane region" description="Helical" evidence="2">
    <location>
        <begin position="558"/>
        <end position="577"/>
    </location>
</feature>
<organism evidence="3 4">
    <name type="scientific">Fusarium solani</name>
    <name type="common">Filamentous fungus</name>
    <dbReference type="NCBI Taxonomy" id="169388"/>
    <lineage>
        <taxon>Eukaryota</taxon>
        <taxon>Fungi</taxon>
        <taxon>Dikarya</taxon>
        <taxon>Ascomycota</taxon>
        <taxon>Pezizomycotina</taxon>
        <taxon>Sordariomycetes</taxon>
        <taxon>Hypocreomycetidae</taxon>
        <taxon>Hypocreales</taxon>
        <taxon>Nectriaceae</taxon>
        <taxon>Fusarium</taxon>
        <taxon>Fusarium solani species complex</taxon>
    </lineage>
</organism>
<feature type="transmembrane region" description="Helical" evidence="2">
    <location>
        <begin position="525"/>
        <end position="546"/>
    </location>
</feature>
<dbReference type="OrthoDB" id="3177213at2759"/>
<dbReference type="PANTHER" id="PTHR42101:SF1">
    <property type="entry name" value="LOW TEMPERATURE REQUIREMENT A"/>
    <property type="match status" value="1"/>
</dbReference>
<name>A0A9P9KT17_FUSSL</name>
<gene>
    <name evidence="3" type="ORF">B0J15DRAFT_544875</name>
</gene>
<sequence>MGHPGGAGIVSANTTSVQDDGSGLKLVAGPDADYQPAHSHDEEEPVIKFPKRESAAPVELFYDLWFVANLNVFTTLHPITDVTNLGSFIRYFLLLWITWLATTVFDVRFGQDGVFERIARAAHLTVMIGFSAGGVSFSQTKQLQPIFKVMSLCLMCSRFVLAIQYGVVLFYARRNRRSRNNLALAVLLHLVPAFVYMGATIAMARGSNAEIDYLWWAVALAELAAIMVHATLSKTVSFSGTHLTERLNLLTLIVIGEGIIILAKTITKIVQYTYLKDPTTSWSSALFGLIACGAAILYFTFQLYFDWMDHHSHMSPIKTALWTILHLPYHIAIVLTVEGSGQWITWRRAWEAMNEAIFSLTAGLIQGASSGKGGQGVYDAVVEALGKSYDTYTFSAKTISTMSGELDKLPAVPDSYWESFDYNRLLNNPTANDTDVGGIIATLQLSLTNAVFNTYGLTTSSKVKAQSEAEGQTDKLSGENIAFDAVIERLIMILAYVFVAGGAALLLLSVMHLMQKPKGWSVFHFIRLGLLIIAGVALCLVALISTNDNMTLDMMTKPWTLPIIALVYLVALIGSHLPTPGGLKTSHSSQMEMGEHNKPGDTARSSPYHD</sequence>
<dbReference type="PANTHER" id="PTHR42101">
    <property type="entry name" value="CHROMOSOME 16, WHOLE GENOME SHOTGUN SEQUENCE"/>
    <property type="match status" value="1"/>
</dbReference>
<feature type="transmembrane region" description="Helical" evidence="2">
    <location>
        <begin position="247"/>
        <end position="266"/>
    </location>
</feature>
<feature type="transmembrane region" description="Helical" evidence="2">
    <location>
        <begin position="121"/>
        <end position="140"/>
    </location>
</feature>
<feature type="compositionally biased region" description="Basic and acidic residues" evidence="1">
    <location>
        <begin position="593"/>
        <end position="610"/>
    </location>
</feature>
<keyword evidence="2" id="KW-1133">Transmembrane helix</keyword>
<evidence type="ECO:0000313" key="4">
    <source>
        <dbReference type="Proteomes" id="UP000736672"/>
    </source>
</evidence>
<feature type="transmembrane region" description="Helical" evidence="2">
    <location>
        <begin position="146"/>
        <end position="170"/>
    </location>
</feature>
<dbReference type="AlphaFoldDB" id="A0A9P9KT17"/>
<keyword evidence="2" id="KW-0812">Transmembrane</keyword>
<feature type="region of interest" description="Disordered" evidence="1">
    <location>
        <begin position="583"/>
        <end position="610"/>
    </location>
</feature>
<feature type="transmembrane region" description="Helical" evidence="2">
    <location>
        <begin position="213"/>
        <end position="235"/>
    </location>
</feature>
<evidence type="ECO:0000313" key="3">
    <source>
        <dbReference type="EMBL" id="KAH7267986.1"/>
    </source>
</evidence>
<protein>
    <submittedName>
        <fullName evidence="3">Bacterial low temperature requirement A protein-domain-containing protein</fullName>
    </submittedName>
</protein>
<evidence type="ECO:0000256" key="2">
    <source>
        <dbReference type="SAM" id="Phobius"/>
    </source>
</evidence>
<feature type="transmembrane region" description="Helical" evidence="2">
    <location>
        <begin position="490"/>
        <end position="513"/>
    </location>
</feature>
<feature type="transmembrane region" description="Helical" evidence="2">
    <location>
        <begin position="182"/>
        <end position="201"/>
    </location>
</feature>
<keyword evidence="2" id="KW-0472">Membrane</keyword>
<dbReference type="Pfam" id="PF06772">
    <property type="entry name" value="LtrA"/>
    <property type="match status" value="1"/>
</dbReference>
<evidence type="ECO:0000256" key="1">
    <source>
        <dbReference type="SAM" id="MobiDB-lite"/>
    </source>
</evidence>
<dbReference type="InterPro" id="IPR010640">
    <property type="entry name" value="Low_temperature_requirement_A"/>
</dbReference>